<dbReference type="Pfam" id="PF04449">
    <property type="entry name" value="Fimbrial_CS1"/>
    <property type="match status" value="1"/>
</dbReference>
<proteinExistence type="predicted"/>
<feature type="chain" id="PRO_5046249048" evidence="1">
    <location>
        <begin position="25"/>
        <end position="172"/>
    </location>
</feature>
<dbReference type="RefSeq" id="WP_060548389.1">
    <property type="nucleotide sequence ID" value="NZ_JYLI01000003.1"/>
</dbReference>
<dbReference type="InterPro" id="IPR007540">
    <property type="entry name" value="Fimbrial_CS1-type"/>
</dbReference>
<dbReference type="Proteomes" id="UP000181903">
    <property type="component" value="Chromosome I"/>
</dbReference>
<reference evidence="2 3" key="1">
    <citation type="submission" date="2016-10" db="EMBL/GenBank/DDBJ databases">
        <authorList>
            <person name="Varghese N."/>
            <person name="Submissions S."/>
        </authorList>
    </citation>
    <scope>NUCLEOTIDE SEQUENCE [LARGE SCALE GENOMIC DNA]</scope>
    <source>
        <strain evidence="2 3">BS2776</strain>
    </source>
</reference>
<sequence length="172" mass="18254">MKKSLLLLPLTLVASGLLASTANAYETDIVVTADVDTTLGFMQADGNAIPKTLEMSYLPTTGLKDYIIRTKLYTNDTSKNLLMRLGSKPQLANTTNSSAPVVPLAVSFMGTQLDAAKDLTIKPSDLIWDNDGASQAQDLKISQATQGKLSVAGRYSGTVNLIITQDASTTTP</sequence>
<keyword evidence="3" id="KW-1185">Reference proteome</keyword>
<dbReference type="EMBL" id="LT629706">
    <property type="protein sequence ID" value="SDO00061.1"/>
    <property type="molecule type" value="Genomic_DNA"/>
</dbReference>
<evidence type="ECO:0000313" key="2">
    <source>
        <dbReference type="EMBL" id="SDO00061.1"/>
    </source>
</evidence>
<protein>
    <submittedName>
        <fullName evidence="2">CS1 type fimbrial major subunit</fullName>
    </submittedName>
</protein>
<keyword evidence="1" id="KW-0732">Signal</keyword>
<evidence type="ECO:0000313" key="3">
    <source>
        <dbReference type="Proteomes" id="UP000181903"/>
    </source>
</evidence>
<dbReference type="Gene3D" id="2.60.40.2040">
    <property type="entry name" value="CFA/I fimbrial subunit E, pilin domain"/>
    <property type="match status" value="1"/>
</dbReference>
<organism evidence="2 3">
    <name type="scientific">Pseudomonas poae</name>
    <dbReference type="NCBI Taxonomy" id="200451"/>
    <lineage>
        <taxon>Bacteria</taxon>
        <taxon>Pseudomonadati</taxon>
        <taxon>Pseudomonadota</taxon>
        <taxon>Gammaproteobacteria</taxon>
        <taxon>Pseudomonadales</taxon>
        <taxon>Pseudomonadaceae</taxon>
        <taxon>Pseudomonas</taxon>
    </lineage>
</organism>
<evidence type="ECO:0000256" key="1">
    <source>
        <dbReference type="SAM" id="SignalP"/>
    </source>
</evidence>
<name>A0ABY0RFW6_9PSED</name>
<feature type="signal peptide" evidence="1">
    <location>
        <begin position="1"/>
        <end position="24"/>
    </location>
</feature>
<accession>A0ABY0RFW6</accession>
<gene>
    <name evidence="2" type="ORF">SAMN04490208_2196</name>
</gene>